<reference evidence="2 3" key="1">
    <citation type="submission" date="2023-08" db="EMBL/GenBank/DDBJ databases">
        <title>Black Yeasts Isolated from many extreme environments.</title>
        <authorList>
            <person name="Coleine C."/>
            <person name="Stajich J.E."/>
            <person name="Selbmann L."/>
        </authorList>
    </citation>
    <scope>NUCLEOTIDE SEQUENCE [LARGE SCALE GENOMIC DNA]</scope>
    <source>
        <strain evidence="2 3">CCFEE 5792</strain>
    </source>
</reference>
<dbReference type="PANTHER" id="PTHR12110:SF38">
    <property type="entry name" value="DIOXYGENASE, PUTATIVE (AFU_ORTHOLOGUE AFUA_6G00240)-RELATED"/>
    <property type="match status" value="1"/>
</dbReference>
<protein>
    <recommendedName>
        <fullName evidence="1">Xylose isomerase-like TIM barrel domain-containing protein</fullName>
    </recommendedName>
</protein>
<gene>
    <name evidence="2" type="ORF">LTR84_010052</name>
</gene>
<evidence type="ECO:0000313" key="3">
    <source>
        <dbReference type="Proteomes" id="UP001358417"/>
    </source>
</evidence>
<dbReference type="PANTHER" id="PTHR12110">
    <property type="entry name" value="HYDROXYPYRUVATE ISOMERASE"/>
    <property type="match status" value="1"/>
</dbReference>
<dbReference type="EMBL" id="JAVRRD010000004">
    <property type="protein sequence ID" value="KAK5060168.1"/>
    <property type="molecule type" value="Genomic_DNA"/>
</dbReference>
<organism evidence="2 3">
    <name type="scientific">Exophiala bonariae</name>
    <dbReference type="NCBI Taxonomy" id="1690606"/>
    <lineage>
        <taxon>Eukaryota</taxon>
        <taxon>Fungi</taxon>
        <taxon>Dikarya</taxon>
        <taxon>Ascomycota</taxon>
        <taxon>Pezizomycotina</taxon>
        <taxon>Eurotiomycetes</taxon>
        <taxon>Chaetothyriomycetidae</taxon>
        <taxon>Chaetothyriales</taxon>
        <taxon>Herpotrichiellaceae</taxon>
        <taxon>Exophiala</taxon>
    </lineage>
</organism>
<accession>A0AAV9NKI8</accession>
<keyword evidence="3" id="KW-1185">Reference proteome</keyword>
<dbReference type="InterPro" id="IPR036237">
    <property type="entry name" value="Xyl_isomerase-like_sf"/>
</dbReference>
<dbReference type="RefSeq" id="XP_064709989.1">
    <property type="nucleotide sequence ID" value="XM_064853590.1"/>
</dbReference>
<dbReference type="AlphaFoldDB" id="A0AAV9NKI8"/>
<dbReference type="GeneID" id="89978210"/>
<name>A0AAV9NKI8_9EURO</name>
<sequence>MLDNRLAIASVSLGEHDSHTLPNKITAAAQNGFAGIEITYPDLQAHAAKTSTPILDAARQIKVLCQENGIHVLALASFQNYEGSLHPLIDRLKKAEKWLEIARTLGAEHLQIPSNYERVINNDHRLMVSELRQLADLASAKHPVIRVAYENLAWSSHCTTWQEALMIVQEVNRDNFGLCLDSFHLSTFLWADPYSPSSRQADGDERLRESLQKLVKNCPLDKLFYIQLSDGEPMDPPYSESHPWFDPSLEPGHVWSNEARPFPLETEYGAFMPVQEISQAFLVDLSFKGWVSLETFDRRMRKPENGPSENAKRGVAAWQNLHKRLSQRQRFD</sequence>
<dbReference type="InterPro" id="IPR013022">
    <property type="entry name" value="Xyl_isomerase-like_TIM-brl"/>
</dbReference>
<dbReference type="InterPro" id="IPR050312">
    <property type="entry name" value="IolE/XylAMocC-like"/>
</dbReference>
<dbReference type="SUPFAM" id="SSF51658">
    <property type="entry name" value="Xylose isomerase-like"/>
    <property type="match status" value="1"/>
</dbReference>
<dbReference type="Proteomes" id="UP001358417">
    <property type="component" value="Unassembled WGS sequence"/>
</dbReference>
<evidence type="ECO:0000313" key="2">
    <source>
        <dbReference type="EMBL" id="KAK5060168.1"/>
    </source>
</evidence>
<proteinExistence type="predicted"/>
<comment type="caution">
    <text evidence="2">The sequence shown here is derived from an EMBL/GenBank/DDBJ whole genome shotgun (WGS) entry which is preliminary data.</text>
</comment>
<dbReference type="Pfam" id="PF01261">
    <property type="entry name" value="AP_endonuc_2"/>
    <property type="match status" value="1"/>
</dbReference>
<feature type="domain" description="Xylose isomerase-like TIM barrel" evidence="1">
    <location>
        <begin position="26"/>
        <end position="315"/>
    </location>
</feature>
<evidence type="ECO:0000259" key="1">
    <source>
        <dbReference type="Pfam" id="PF01261"/>
    </source>
</evidence>
<dbReference type="Gene3D" id="3.20.20.150">
    <property type="entry name" value="Divalent-metal-dependent TIM barrel enzymes"/>
    <property type="match status" value="1"/>
</dbReference>